<evidence type="ECO:0000259" key="5">
    <source>
        <dbReference type="PROSITE" id="PS50137"/>
    </source>
</evidence>
<evidence type="ECO:0000256" key="3">
    <source>
        <dbReference type="PROSITE-ProRule" id="PRU00266"/>
    </source>
</evidence>
<dbReference type="AlphaFoldDB" id="A0A251VQH8"/>
<dbReference type="Gene3D" id="3.30.160.20">
    <property type="match status" value="1"/>
</dbReference>
<keyword evidence="8" id="KW-1185">Reference proteome</keyword>
<dbReference type="Pfam" id="PF00035">
    <property type="entry name" value="dsrm"/>
    <property type="match status" value="1"/>
</dbReference>
<keyword evidence="1" id="KW-0677">Repeat</keyword>
<evidence type="ECO:0000256" key="1">
    <source>
        <dbReference type="ARBA" id="ARBA00022737"/>
    </source>
</evidence>
<keyword evidence="2 3" id="KW-0694">RNA-binding</keyword>
<dbReference type="PANTHER" id="PTHR46031:SF37">
    <property type="entry name" value="DRBM DOMAIN-CONTAINING PROTEIN"/>
    <property type="match status" value="1"/>
</dbReference>
<dbReference type="GO" id="GO:0005634">
    <property type="term" value="C:nucleus"/>
    <property type="evidence" value="ECO:0000318"/>
    <property type="project" value="GO_Central"/>
</dbReference>
<protein>
    <submittedName>
        <fullName evidence="6 7">Double-stranded RNA-binding domain-containing protein</fullName>
    </submittedName>
</protein>
<dbReference type="OMA" id="KLAYECI"/>
<reference evidence="6 8" key="1">
    <citation type="journal article" date="2017" name="Nature">
        <title>The sunflower genome provides insights into oil metabolism, flowering and Asterid evolution.</title>
        <authorList>
            <person name="Badouin H."/>
            <person name="Gouzy J."/>
            <person name="Grassa C.J."/>
            <person name="Murat F."/>
            <person name="Staton S.E."/>
            <person name="Cottret L."/>
            <person name="Lelandais-Briere C."/>
            <person name="Owens G.L."/>
            <person name="Carrere S."/>
            <person name="Mayjonade B."/>
            <person name="Legrand L."/>
            <person name="Gill N."/>
            <person name="Kane N.C."/>
            <person name="Bowers J.E."/>
            <person name="Hubner S."/>
            <person name="Bellec A."/>
            <person name="Berard A."/>
            <person name="Berges H."/>
            <person name="Blanchet N."/>
            <person name="Boniface M.C."/>
            <person name="Brunel D."/>
            <person name="Catrice O."/>
            <person name="Chaidir N."/>
            <person name="Claudel C."/>
            <person name="Donnadieu C."/>
            <person name="Faraut T."/>
            <person name="Fievet G."/>
            <person name="Helmstetter N."/>
            <person name="King M."/>
            <person name="Knapp S.J."/>
            <person name="Lai Z."/>
            <person name="Le Paslier M.C."/>
            <person name="Lippi Y."/>
            <person name="Lorenzon L."/>
            <person name="Mandel J.R."/>
            <person name="Marage G."/>
            <person name="Marchand G."/>
            <person name="Marquand E."/>
            <person name="Bret-Mestries E."/>
            <person name="Morien E."/>
            <person name="Nambeesan S."/>
            <person name="Nguyen T."/>
            <person name="Pegot-Espagnet P."/>
            <person name="Pouilly N."/>
            <person name="Raftis F."/>
            <person name="Sallet E."/>
            <person name="Schiex T."/>
            <person name="Thomas J."/>
            <person name="Vandecasteele C."/>
            <person name="Vares D."/>
            <person name="Vear F."/>
            <person name="Vautrin S."/>
            <person name="Crespi M."/>
            <person name="Mangin B."/>
            <person name="Burke J.M."/>
            <person name="Salse J."/>
            <person name="Munos S."/>
            <person name="Vincourt P."/>
            <person name="Rieseberg L.H."/>
            <person name="Langlade N.B."/>
        </authorList>
    </citation>
    <scope>NUCLEOTIDE SEQUENCE [LARGE SCALE GENOMIC DNA]</scope>
    <source>
        <strain evidence="8">cv. SF193</strain>
        <tissue evidence="6">Leaves</tissue>
    </source>
</reference>
<dbReference type="SMART" id="SM00358">
    <property type="entry name" value="DSRM"/>
    <property type="match status" value="1"/>
</dbReference>
<evidence type="ECO:0000313" key="7">
    <source>
        <dbReference type="EMBL" id="OTG36981.1"/>
    </source>
</evidence>
<dbReference type="InParanoid" id="A0A251VQH8"/>
<dbReference type="EMBL" id="MNCJ02000316">
    <property type="protein sequence ID" value="KAF5821918.1"/>
    <property type="molecule type" value="Genomic_DNA"/>
</dbReference>
<dbReference type="EMBL" id="CM007890">
    <property type="protein sequence ID" value="OTG36981.1"/>
    <property type="molecule type" value="Genomic_DNA"/>
</dbReference>
<evidence type="ECO:0000313" key="8">
    <source>
        <dbReference type="Proteomes" id="UP000215914"/>
    </source>
</evidence>
<dbReference type="Gramene" id="mRNA:HanXRQr2_Chr01g0020451">
    <property type="protein sequence ID" value="mRNA:HanXRQr2_Chr01g0020451"/>
    <property type="gene ID" value="HanXRQr2_Chr01g0020451"/>
</dbReference>
<name>A0A251VQH8_HELAN</name>
<reference evidence="7" key="2">
    <citation type="submission" date="2017-02" db="EMBL/GenBank/DDBJ databases">
        <title>Sunflower complete genome.</title>
        <authorList>
            <person name="Langlade N."/>
            <person name="Munos S."/>
        </authorList>
    </citation>
    <scope>NUCLEOTIDE SEQUENCE [LARGE SCALE GENOMIC DNA]</scope>
    <source>
        <tissue evidence="7">Leaves</tissue>
    </source>
</reference>
<sequence length="100" mass="11489">MRAKKGPKGYRCLLHQHVQKLKKPPPVYQTQNEGSDHNPRFRSTVSVDGVSYTSSSTFQLRKIAELDVSRIAYTAITQKEKTEALQFIQQVYNFIPYGNE</sequence>
<evidence type="ECO:0000313" key="6">
    <source>
        <dbReference type="EMBL" id="KAF5821918.1"/>
    </source>
</evidence>
<accession>A0A251VQH8</accession>
<evidence type="ECO:0000256" key="2">
    <source>
        <dbReference type="ARBA" id="ARBA00022884"/>
    </source>
</evidence>
<dbReference type="SUPFAM" id="SSF54768">
    <property type="entry name" value="dsRNA-binding domain-like"/>
    <property type="match status" value="1"/>
</dbReference>
<dbReference type="GO" id="GO:0004525">
    <property type="term" value="F:ribonuclease III activity"/>
    <property type="evidence" value="ECO:0000318"/>
    <property type="project" value="GO_Central"/>
</dbReference>
<dbReference type="Proteomes" id="UP000215914">
    <property type="component" value="Chromosome 1"/>
</dbReference>
<dbReference type="STRING" id="4232.A0A251VQH8"/>
<evidence type="ECO:0000256" key="4">
    <source>
        <dbReference type="SAM" id="MobiDB-lite"/>
    </source>
</evidence>
<gene>
    <name evidence="7" type="ORF">HannXRQ_Chr01g0013841</name>
    <name evidence="6" type="ORF">HanXRQr2_Chr01g0020451</name>
</gene>
<dbReference type="InterPro" id="IPR014720">
    <property type="entry name" value="dsRBD_dom"/>
</dbReference>
<reference evidence="6" key="3">
    <citation type="submission" date="2020-06" db="EMBL/GenBank/DDBJ databases">
        <title>Helianthus annuus Genome sequencing and assembly Release 2.</title>
        <authorList>
            <person name="Gouzy J."/>
            <person name="Langlade N."/>
            <person name="Munos S."/>
        </authorList>
    </citation>
    <scope>NUCLEOTIDE SEQUENCE</scope>
    <source>
        <tissue evidence="6">Leaves</tissue>
    </source>
</reference>
<organism evidence="7 8">
    <name type="scientific">Helianthus annuus</name>
    <name type="common">Common sunflower</name>
    <dbReference type="NCBI Taxonomy" id="4232"/>
    <lineage>
        <taxon>Eukaryota</taxon>
        <taxon>Viridiplantae</taxon>
        <taxon>Streptophyta</taxon>
        <taxon>Embryophyta</taxon>
        <taxon>Tracheophyta</taxon>
        <taxon>Spermatophyta</taxon>
        <taxon>Magnoliopsida</taxon>
        <taxon>eudicotyledons</taxon>
        <taxon>Gunneridae</taxon>
        <taxon>Pentapetalae</taxon>
        <taxon>asterids</taxon>
        <taxon>campanulids</taxon>
        <taxon>Asterales</taxon>
        <taxon>Asteraceae</taxon>
        <taxon>Asteroideae</taxon>
        <taxon>Heliantheae alliance</taxon>
        <taxon>Heliantheae</taxon>
        <taxon>Helianthus</taxon>
    </lineage>
</organism>
<dbReference type="GO" id="GO:0010468">
    <property type="term" value="P:regulation of gene expression"/>
    <property type="evidence" value="ECO:0000318"/>
    <property type="project" value="GO_Central"/>
</dbReference>
<feature type="domain" description="DRBM" evidence="5">
    <location>
        <begin position="9"/>
        <end position="78"/>
    </location>
</feature>
<dbReference type="PROSITE" id="PS50137">
    <property type="entry name" value="DS_RBD"/>
    <property type="match status" value="1"/>
</dbReference>
<proteinExistence type="predicted"/>
<feature type="region of interest" description="Disordered" evidence="4">
    <location>
        <begin position="23"/>
        <end position="42"/>
    </location>
</feature>
<dbReference type="PANTHER" id="PTHR46031">
    <property type="match status" value="1"/>
</dbReference>
<dbReference type="GO" id="GO:0003725">
    <property type="term" value="F:double-stranded RNA binding"/>
    <property type="evidence" value="ECO:0000318"/>
    <property type="project" value="GO_Central"/>
</dbReference>
<dbReference type="GO" id="GO:0006396">
    <property type="term" value="P:RNA processing"/>
    <property type="evidence" value="ECO:0000318"/>
    <property type="project" value="GO_Central"/>
</dbReference>